<gene>
    <name evidence="7" type="ORF">HMPREF1544_11382</name>
</gene>
<reference evidence="8" key="1">
    <citation type="submission" date="2013-05" db="EMBL/GenBank/DDBJ databases">
        <title>The Genome sequence of Mucor circinelloides f. circinelloides 1006PhL.</title>
        <authorList>
            <consortium name="The Broad Institute Genomics Platform"/>
            <person name="Cuomo C."/>
            <person name="Earl A."/>
            <person name="Findley K."/>
            <person name="Lee S.C."/>
            <person name="Walker B."/>
            <person name="Young S."/>
            <person name="Zeng Q."/>
            <person name="Gargeya S."/>
            <person name="Fitzgerald M."/>
            <person name="Haas B."/>
            <person name="Abouelleil A."/>
            <person name="Allen A.W."/>
            <person name="Alvarado L."/>
            <person name="Arachchi H.M."/>
            <person name="Berlin A.M."/>
            <person name="Chapman S.B."/>
            <person name="Gainer-Dewar J."/>
            <person name="Goldberg J."/>
            <person name="Griggs A."/>
            <person name="Gujja S."/>
            <person name="Hansen M."/>
            <person name="Howarth C."/>
            <person name="Imamovic A."/>
            <person name="Ireland A."/>
            <person name="Larimer J."/>
            <person name="McCowan C."/>
            <person name="Murphy C."/>
            <person name="Pearson M."/>
            <person name="Poon T.W."/>
            <person name="Priest M."/>
            <person name="Roberts A."/>
            <person name="Saif S."/>
            <person name="Shea T."/>
            <person name="Sisk P."/>
            <person name="Sykes S."/>
            <person name="Wortman J."/>
            <person name="Nusbaum C."/>
            <person name="Birren B."/>
        </authorList>
    </citation>
    <scope>NUCLEOTIDE SEQUENCE [LARGE SCALE GENOMIC DNA]</scope>
    <source>
        <strain evidence="8">1006PhL</strain>
    </source>
</reference>
<feature type="region of interest" description="Disordered" evidence="5">
    <location>
        <begin position="89"/>
        <end position="130"/>
    </location>
</feature>
<dbReference type="InParanoid" id="S2IW65"/>
<dbReference type="eggNOG" id="KOG0590">
    <property type="taxonomic scope" value="Eukaryota"/>
</dbReference>
<evidence type="ECO:0000256" key="5">
    <source>
        <dbReference type="SAM" id="MobiDB-lite"/>
    </source>
</evidence>
<dbReference type="AlphaFoldDB" id="S2IW65"/>
<keyword evidence="1 3" id="KW-0547">Nucleotide-binding</keyword>
<dbReference type="PANTHER" id="PTHR24346">
    <property type="entry name" value="MAP/MICROTUBULE AFFINITY-REGULATING KINASE"/>
    <property type="match status" value="1"/>
</dbReference>
<dbReference type="InterPro" id="IPR008271">
    <property type="entry name" value="Ser/Thr_kinase_AS"/>
</dbReference>
<feature type="region of interest" description="Disordered" evidence="5">
    <location>
        <begin position="1"/>
        <end position="40"/>
    </location>
</feature>
<dbReference type="STRING" id="1220926.S2IW65"/>
<dbReference type="PROSITE" id="PS00108">
    <property type="entry name" value="PROTEIN_KINASE_ST"/>
    <property type="match status" value="1"/>
</dbReference>
<dbReference type="InterPro" id="IPR017441">
    <property type="entry name" value="Protein_kinase_ATP_BS"/>
</dbReference>
<accession>S2IW65</accession>
<keyword evidence="2 3" id="KW-0067">ATP-binding</keyword>
<dbReference type="GO" id="GO:0005737">
    <property type="term" value="C:cytoplasm"/>
    <property type="evidence" value="ECO:0007669"/>
    <property type="project" value="TreeGrafter"/>
</dbReference>
<dbReference type="PROSITE" id="PS50011">
    <property type="entry name" value="PROTEIN_KINASE_DOM"/>
    <property type="match status" value="1"/>
</dbReference>
<sequence>MSSTQPVILLSPAPPTLQNDDYDKLPSPSPSLTSSSHKPFASLTRKLSNLSLRSSPPSPRPGTLDSNFLLLPDETPIISSNILTTPTISSSSSSSLYLPPSPSSACSTPTSERAQPSCLQDKYKNHRKGKTIGRGATAKLRLLTDENDKKVVAIKTFRKRDGQESRKGYDKRMTSEFCISKTLGHRHVIQVYDLLKDRKGRWCTVMEYCAGGDVFSILQQFDLTDAEIDCLFKQLLLGVQHIHASGVAHRDIKPENLVMTTEGILKIADFGVADVVQSCFDVEPRLSQGHCGSEPYWSPELFDNDEYDGRALDVWSCAVTWHCLIYRQIPFFKACKEDPQYVIYTTSPKSGWLPLSKCNQDEKECLYGMFDPNPVTRWTIDQCVASDWIQSIHVCYESFDKHAHHLNK</sequence>
<name>S2IW65_MUCC1</name>
<proteinExistence type="inferred from homology"/>
<evidence type="ECO:0000313" key="8">
    <source>
        <dbReference type="Proteomes" id="UP000014254"/>
    </source>
</evidence>
<feature type="compositionally biased region" description="Low complexity" evidence="5">
    <location>
        <begin position="30"/>
        <end position="40"/>
    </location>
</feature>
<dbReference type="OMA" id="KECLYGM"/>
<comment type="similarity">
    <text evidence="4">Belongs to the protein kinase superfamily.</text>
</comment>
<keyword evidence="7" id="KW-0418">Kinase</keyword>
<dbReference type="VEuPathDB" id="FungiDB:HMPREF1544_11382"/>
<dbReference type="EMBL" id="KE124142">
    <property type="protein sequence ID" value="EPB81901.1"/>
    <property type="molecule type" value="Genomic_DNA"/>
</dbReference>
<evidence type="ECO:0000256" key="3">
    <source>
        <dbReference type="PROSITE-ProRule" id="PRU10141"/>
    </source>
</evidence>
<evidence type="ECO:0000259" key="6">
    <source>
        <dbReference type="PROSITE" id="PS50011"/>
    </source>
</evidence>
<keyword evidence="7" id="KW-0808">Transferase</keyword>
<evidence type="ECO:0000256" key="1">
    <source>
        <dbReference type="ARBA" id="ARBA00022741"/>
    </source>
</evidence>
<evidence type="ECO:0000313" key="7">
    <source>
        <dbReference type="EMBL" id="EPB81901.1"/>
    </source>
</evidence>
<dbReference type="Pfam" id="PF00069">
    <property type="entry name" value="Pkinase"/>
    <property type="match status" value="1"/>
</dbReference>
<dbReference type="SMART" id="SM00220">
    <property type="entry name" value="S_TKc"/>
    <property type="match status" value="1"/>
</dbReference>
<dbReference type="Proteomes" id="UP000014254">
    <property type="component" value="Unassembled WGS sequence"/>
</dbReference>
<dbReference type="PROSITE" id="PS00107">
    <property type="entry name" value="PROTEIN_KINASE_ATP"/>
    <property type="match status" value="1"/>
</dbReference>
<protein>
    <submittedName>
        <fullName evidence="7">HAL protein kinase</fullName>
    </submittedName>
</protein>
<feature type="domain" description="Protein kinase" evidence="6">
    <location>
        <begin position="126"/>
        <end position="389"/>
    </location>
</feature>
<organism evidence="7 8">
    <name type="scientific">Mucor circinelloides f. circinelloides (strain 1006PhL)</name>
    <name type="common">Mucormycosis agent</name>
    <name type="synonym">Calyptromyces circinelloides</name>
    <dbReference type="NCBI Taxonomy" id="1220926"/>
    <lineage>
        <taxon>Eukaryota</taxon>
        <taxon>Fungi</taxon>
        <taxon>Fungi incertae sedis</taxon>
        <taxon>Mucoromycota</taxon>
        <taxon>Mucoromycotina</taxon>
        <taxon>Mucoromycetes</taxon>
        <taxon>Mucorales</taxon>
        <taxon>Mucorineae</taxon>
        <taxon>Mucoraceae</taxon>
        <taxon>Mucor</taxon>
    </lineage>
</organism>
<dbReference type="GO" id="GO:0005524">
    <property type="term" value="F:ATP binding"/>
    <property type="evidence" value="ECO:0007669"/>
    <property type="project" value="UniProtKB-UniRule"/>
</dbReference>
<dbReference type="Gene3D" id="1.10.510.10">
    <property type="entry name" value="Transferase(Phosphotransferase) domain 1"/>
    <property type="match status" value="1"/>
</dbReference>
<dbReference type="InterPro" id="IPR011009">
    <property type="entry name" value="Kinase-like_dom_sf"/>
</dbReference>
<dbReference type="OrthoDB" id="6513151at2759"/>
<dbReference type="SUPFAM" id="SSF56112">
    <property type="entry name" value="Protein kinase-like (PK-like)"/>
    <property type="match status" value="1"/>
</dbReference>
<feature type="binding site" evidence="3">
    <location>
        <position position="155"/>
    </location>
    <ligand>
        <name>ATP</name>
        <dbReference type="ChEBI" id="CHEBI:30616"/>
    </ligand>
</feature>
<dbReference type="InterPro" id="IPR000719">
    <property type="entry name" value="Prot_kinase_dom"/>
</dbReference>
<dbReference type="GO" id="GO:0004674">
    <property type="term" value="F:protein serine/threonine kinase activity"/>
    <property type="evidence" value="ECO:0007669"/>
    <property type="project" value="UniProtKB-KW"/>
</dbReference>
<feature type="compositionally biased region" description="Low complexity" evidence="5">
    <location>
        <begin position="89"/>
        <end position="111"/>
    </location>
</feature>
<keyword evidence="4" id="KW-0723">Serine/threonine-protein kinase</keyword>
<evidence type="ECO:0000256" key="4">
    <source>
        <dbReference type="RuleBase" id="RU000304"/>
    </source>
</evidence>
<evidence type="ECO:0000256" key="2">
    <source>
        <dbReference type="ARBA" id="ARBA00022840"/>
    </source>
</evidence>
<dbReference type="GO" id="GO:0035556">
    <property type="term" value="P:intracellular signal transduction"/>
    <property type="evidence" value="ECO:0007669"/>
    <property type="project" value="TreeGrafter"/>
</dbReference>
<dbReference type="PANTHER" id="PTHR24346:SF30">
    <property type="entry name" value="MATERNAL EMBRYONIC LEUCINE ZIPPER KINASE"/>
    <property type="match status" value="1"/>
</dbReference>
<keyword evidence="8" id="KW-1185">Reference proteome</keyword>